<dbReference type="AlphaFoldDB" id="A0A9W9JCV6"/>
<organism evidence="1 2">
    <name type="scientific">Penicillium cf. griseofulvum</name>
    <dbReference type="NCBI Taxonomy" id="2972120"/>
    <lineage>
        <taxon>Eukaryota</taxon>
        <taxon>Fungi</taxon>
        <taxon>Dikarya</taxon>
        <taxon>Ascomycota</taxon>
        <taxon>Pezizomycotina</taxon>
        <taxon>Eurotiomycetes</taxon>
        <taxon>Eurotiomycetidae</taxon>
        <taxon>Eurotiales</taxon>
        <taxon>Aspergillaceae</taxon>
        <taxon>Penicillium</taxon>
    </lineage>
</organism>
<dbReference type="InterPro" id="IPR011009">
    <property type="entry name" value="Kinase-like_dom_sf"/>
</dbReference>
<dbReference type="EMBL" id="JAPQKP010000004">
    <property type="protein sequence ID" value="KAJ5194074.1"/>
    <property type="molecule type" value="Genomic_DNA"/>
</dbReference>
<proteinExistence type="predicted"/>
<name>A0A9W9JCV6_9EURO</name>
<gene>
    <name evidence="1" type="ORF">N7472_006540</name>
</gene>
<dbReference type="SUPFAM" id="SSF56112">
    <property type="entry name" value="Protein kinase-like (PK-like)"/>
    <property type="match status" value="1"/>
</dbReference>
<sequence>MFASLINTFTPSTIPSVLLVIGKLGATKFSARIDVLHLLPENGTIERFGLTTQSSTTTFCHRGAKEQAREQIGLVTLHVGDGETADRFLDNIETRIRKLWTGSLSSSSAQLQTGSVEMTQLVDDVLRPAALGAIHEREGRVRSMNATQAFTQHGLVLTHQPGTPLVELSCQIDKAQLCRLLVLRMHHFSYYSRPTRQPFLLFSEFGVETYVCCASRSEWDNSRIRALQGKAPDVERALVLERVQRGKNGVDNWDHPVLSHGDISDRNILGGPSTLAVTGFLDWEMPAYFEYVVARLSGGHQPDWRRELLDMLRSVLRWESDPMRWAHLDAIDVDKREERYRRTMMAWGTVIDVERIAQGYDDNYGLTFETVLSDVAL</sequence>
<protein>
    <submittedName>
        <fullName evidence="1">Aminoglycoside phosphotransferase</fullName>
    </submittedName>
</protein>
<reference evidence="1" key="1">
    <citation type="submission" date="2022-11" db="EMBL/GenBank/DDBJ databases">
        <authorList>
            <person name="Petersen C."/>
        </authorList>
    </citation>
    <scope>NUCLEOTIDE SEQUENCE</scope>
    <source>
        <strain evidence="1">IBT 16849</strain>
    </source>
</reference>
<accession>A0A9W9JCV6</accession>
<comment type="caution">
    <text evidence="1">The sequence shown here is derived from an EMBL/GenBank/DDBJ whole genome shotgun (WGS) entry which is preliminary data.</text>
</comment>
<evidence type="ECO:0000313" key="1">
    <source>
        <dbReference type="EMBL" id="KAJ5194074.1"/>
    </source>
</evidence>
<keyword evidence="2" id="KW-1185">Reference proteome</keyword>
<dbReference type="Proteomes" id="UP001150879">
    <property type="component" value="Unassembled WGS sequence"/>
</dbReference>
<reference evidence="1" key="2">
    <citation type="journal article" date="2023" name="IMA Fungus">
        <title>Comparative genomic study of the Penicillium genus elucidates a diverse pangenome and 15 lateral gene transfer events.</title>
        <authorList>
            <person name="Petersen C."/>
            <person name="Sorensen T."/>
            <person name="Nielsen M.R."/>
            <person name="Sondergaard T.E."/>
            <person name="Sorensen J.L."/>
            <person name="Fitzpatrick D.A."/>
            <person name="Frisvad J.C."/>
            <person name="Nielsen K.L."/>
        </authorList>
    </citation>
    <scope>NUCLEOTIDE SEQUENCE</scope>
    <source>
        <strain evidence="1">IBT 16849</strain>
    </source>
</reference>
<dbReference type="OrthoDB" id="5598852at2759"/>
<evidence type="ECO:0000313" key="2">
    <source>
        <dbReference type="Proteomes" id="UP001150879"/>
    </source>
</evidence>